<comment type="caution">
    <text evidence="1">The sequence shown here is derived from an EMBL/GenBank/DDBJ whole genome shotgun (WGS) entry which is preliminary data.</text>
</comment>
<gene>
    <name evidence="1" type="ORF">THAOC_01804</name>
</gene>
<dbReference type="Proteomes" id="UP000266841">
    <property type="component" value="Unassembled WGS sequence"/>
</dbReference>
<keyword evidence="2" id="KW-1185">Reference proteome</keyword>
<accession>K0TMQ6</accession>
<proteinExistence type="predicted"/>
<dbReference type="OrthoDB" id="53251at2759"/>
<sequence length="70" mass="7711">MLGARALAGFHPPGLFCGQMAEKEAWVAEKWLVSLLSSKWDRPYSKMACFSSSLGCPCPSCDPWVSRSIM</sequence>
<name>K0TMQ6_THAOC</name>
<reference evidence="1 2" key="1">
    <citation type="journal article" date="2012" name="Genome Biol.">
        <title>Genome and low-iron response of an oceanic diatom adapted to chronic iron limitation.</title>
        <authorList>
            <person name="Lommer M."/>
            <person name="Specht M."/>
            <person name="Roy A.S."/>
            <person name="Kraemer L."/>
            <person name="Andreson R."/>
            <person name="Gutowska M.A."/>
            <person name="Wolf J."/>
            <person name="Bergner S.V."/>
            <person name="Schilhabel M.B."/>
            <person name="Klostermeier U.C."/>
            <person name="Beiko R.G."/>
            <person name="Rosenstiel P."/>
            <person name="Hippler M."/>
            <person name="Laroche J."/>
        </authorList>
    </citation>
    <scope>NUCLEOTIDE SEQUENCE [LARGE SCALE GENOMIC DNA]</scope>
    <source>
        <strain evidence="1 2">CCMP1005</strain>
    </source>
</reference>
<dbReference type="AlphaFoldDB" id="K0TMQ6"/>
<organism evidence="1 2">
    <name type="scientific">Thalassiosira oceanica</name>
    <name type="common">Marine diatom</name>
    <dbReference type="NCBI Taxonomy" id="159749"/>
    <lineage>
        <taxon>Eukaryota</taxon>
        <taxon>Sar</taxon>
        <taxon>Stramenopiles</taxon>
        <taxon>Ochrophyta</taxon>
        <taxon>Bacillariophyta</taxon>
        <taxon>Coscinodiscophyceae</taxon>
        <taxon>Thalassiosirophycidae</taxon>
        <taxon>Thalassiosirales</taxon>
        <taxon>Thalassiosiraceae</taxon>
        <taxon>Thalassiosira</taxon>
    </lineage>
</organism>
<evidence type="ECO:0000313" key="1">
    <source>
        <dbReference type="EMBL" id="EJK76431.1"/>
    </source>
</evidence>
<protein>
    <submittedName>
        <fullName evidence="1">Uncharacterized protein</fullName>
    </submittedName>
</protein>
<dbReference type="EMBL" id="AGNL01002152">
    <property type="protein sequence ID" value="EJK76431.1"/>
    <property type="molecule type" value="Genomic_DNA"/>
</dbReference>
<evidence type="ECO:0000313" key="2">
    <source>
        <dbReference type="Proteomes" id="UP000266841"/>
    </source>
</evidence>